<evidence type="ECO:0008006" key="6">
    <source>
        <dbReference type="Google" id="ProtNLM"/>
    </source>
</evidence>
<sequence length="374" mass="41705">MYMNILKKSLLFVISFLSLLTACKNDDGYYDPVIPDKGFDGDVYEYLQSKPGVYDSLLKVVDRLQLESTLRDSNITLFALSNASFQLALTNLNNLRKLNDRPSEYLANIDGNQLDTMLTQYIMRGKYISDSLAKQDGLPLYGVKYGYPMHASLVKTPASGYVDGGPTVIQFSDTKRSQFLRNWVSTTTGSINLETKNGIIHVVSPDHVFGFGDFVSRLTYVPPPPNLFKTIGGIGTVSRENGGGPDAVEASKYAFDGNPETKFLIGGMGTVWLQFELNEAAAANAYTITSANDFEDRDPIDWTLSGSNDGENWTFLDSKAGEIFEQRFQTRVFRISNKVAYKYYRLNIIRAKSGDVMQMADWSVNKEEAETVAK</sequence>
<feature type="domain" description="F5/8 type C" evidence="2">
    <location>
        <begin position="244"/>
        <end position="351"/>
    </location>
</feature>
<feature type="chain" id="PRO_5045589725" description="ATP/GTP-binding protein" evidence="1">
    <location>
        <begin position="25"/>
        <end position="374"/>
    </location>
</feature>
<reference evidence="5" key="1">
    <citation type="journal article" date="2019" name="Int. J. Syst. Evol. Microbiol.">
        <title>The Global Catalogue of Microorganisms (GCM) 10K type strain sequencing project: providing services to taxonomists for standard genome sequencing and annotation.</title>
        <authorList>
            <consortium name="The Broad Institute Genomics Platform"/>
            <consortium name="The Broad Institute Genome Sequencing Center for Infectious Disease"/>
            <person name="Wu L."/>
            <person name="Ma J."/>
        </authorList>
    </citation>
    <scope>NUCLEOTIDE SEQUENCE [LARGE SCALE GENOMIC DNA]</scope>
    <source>
        <strain evidence="5">JCM 18200</strain>
    </source>
</reference>
<dbReference type="Gene3D" id="2.60.120.260">
    <property type="entry name" value="Galactose-binding domain-like"/>
    <property type="match status" value="1"/>
</dbReference>
<dbReference type="Proteomes" id="UP001501411">
    <property type="component" value="Unassembled WGS sequence"/>
</dbReference>
<dbReference type="Pfam" id="PF00754">
    <property type="entry name" value="F5_F8_type_C"/>
    <property type="match status" value="1"/>
</dbReference>
<organism evidence="4 5">
    <name type="scientific">Olivibacter ginsenosidimutans</name>
    <dbReference type="NCBI Taxonomy" id="1176537"/>
    <lineage>
        <taxon>Bacteria</taxon>
        <taxon>Pseudomonadati</taxon>
        <taxon>Bacteroidota</taxon>
        <taxon>Sphingobacteriia</taxon>
        <taxon>Sphingobacteriales</taxon>
        <taxon>Sphingobacteriaceae</taxon>
        <taxon>Olivibacter</taxon>
    </lineage>
</organism>
<feature type="signal peptide" evidence="1">
    <location>
        <begin position="1"/>
        <end position="24"/>
    </location>
</feature>
<keyword evidence="5" id="KW-1185">Reference proteome</keyword>
<dbReference type="InterPro" id="IPR000782">
    <property type="entry name" value="FAS1_domain"/>
</dbReference>
<dbReference type="InterPro" id="IPR036378">
    <property type="entry name" value="FAS1_dom_sf"/>
</dbReference>
<dbReference type="PROSITE" id="PS51257">
    <property type="entry name" value="PROKAR_LIPOPROTEIN"/>
    <property type="match status" value="1"/>
</dbReference>
<protein>
    <recommendedName>
        <fullName evidence="6">ATP/GTP-binding protein</fullName>
    </recommendedName>
</protein>
<proteinExistence type="predicted"/>
<evidence type="ECO:0000259" key="3">
    <source>
        <dbReference type="Pfam" id="PF02469"/>
    </source>
</evidence>
<dbReference type="EMBL" id="BAABIQ010000044">
    <property type="protein sequence ID" value="GAA4807318.1"/>
    <property type="molecule type" value="Genomic_DNA"/>
</dbReference>
<name>A0ABP9CCY5_9SPHI</name>
<evidence type="ECO:0000259" key="2">
    <source>
        <dbReference type="Pfam" id="PF00754"/>
    </source>
</evidence>
<feature type="domain" description="FAS1" evidence="3">
    <location>
        <begin position="55"/>
        <end position="203"/>
    </location>
</feature>
<dbReference type="SUPFAM" id="SSF82153">
    <property type="entry name" value="FAS1 domain"/>
    <property type="match status" value="1"/>
</dbReference>
<dbReference type="Pfam" id="PF02469">
    <property type="entry name" value="Fasciclin"/>
    <property type="match status" value="1"/>
</dbReference>
<gene>
    <name evidence="4" type="ORF">GCM10023231_40640</name>
</gene>
<evidence type="ECO:0000256" key="1">
    <source>
        <dbReference type="SAM" id="SignalP"/>
    </source>
</evidence>
<dbReference type="InterPro" id="IPR008979">
    <property type="entry name" value="Galactose-bd-like_sf"/>
</dbReference>
<accession>A0ABP9CCY5</accession>
<comment type="caution">
    <text evidence="4">The sequence shown here is derived from an EMBL/GenBank/DDBJ whole genome shotgun (WGS) entry which is preliminary data.</text>
</comment>
<evidence type="ECO:0000313" key="4">
    <source>
        <dbReference type="EMBL" id="GAA4807318.1"/>
    </source>
</evidence>
<dbReference type="SUPFAM" id="SSF49785">
    <property type="entry name" value="Galactose-binding domain-like"/>
    <property type="match status" value="1"/>
</dbReference>
<keyword evidence="1" id="KW-0732">Signal</keyword>
<evidence type="ECO:0000313" key="5">
    <source>
        <dbReference type="Proteomes" id="UP001501411"/>
    </source>
</evidence>
<dbReference type="Gene3D" id="2.30.180.10">
    <property type="entry name" value="FAS1 domain"/>
    <property type="match status" value="1"/>
</dbReference>
<dbReference type="InterPro" id="IPR000421">
    <property type="entry name" value="FA58C"/>
</dbReference>